<protein>
    <recommendedName>
        <fullName evidence="4 12">Phosphoribosylamine--glycine ligase</fullName>
        <ecNumber evidence="4 12">6.3.4.13</ecNumber>
    </recommendedName>
    <alternativeName>
        <fullName evidence="12">GARS</fullName>
    </alternativeName>
    <alternativeName>
        <fullName evidence="10 12">Glycinamide ribonucleotide synthetase</fullName>
    </alternativeName>
    <alternativeName>
        <fullName evidence="11 12">Phosphoribosylglycinamide synthetase</fullName>
    </alternativeName>
</protein>
<feature type="domain" description="ATP-grasp" evidence="15">
    <location>
        <begin position="108"/>
        <end position="314"/>
    </location>
</feature>
<dbReference type="OrthoDB" id="9807240at2"/>
<dbReference type="PANTHER" id="PTHR43472">
    <property type="entry name" value="PHOSPHORIBOSYLAMINE--GLYCINE LIGASE"/>
    <property type="match status" value="1"/>
</dbReference>
<dbReference type="Gene3D" id="3.40.50.20">
    <property type="match status" value="1"/>
</dbReference>
<dbReference type="Pfam" id="PF01071">
    <property type="entry name" value="GARS_A"/>
    <property type="match status" value="1"/>
</dbReference>
<evidence type="ECO:0000259" key="15">
    <source>
        <dbReference type="PROSITE" id="PS50975"/>
    </source>
</evidence>
<comment type="cofactor">
    <cofactor evidence="1">
        <name>Mn(2+)</name>
        <dbReference type="ChEBI" id="CHEBI:29035"/>
    </cofactor>
</comment>
<keyword evidence="6 13" id="KW-0547">Nucleotide-binding</keyword>
<proteinExistence type="inferred from homology"/>
<dbReference type="PROSITE" id="PS50975">
    <property type="entry name" value="ATP_GRASP"/>
    <property type="match status" value="1"/>
</dbReference>
<sequence length="415" mass="44479">MKVLVLGSGGREHAIAWKLARDGADVWVAPGNPGIAADPEISGCVDLVPTDANQVALWCRENNTDLVVVGPEAPLCAGVADELERQGVKVFGPNRQGARLEASKAFAKEVMLEAGVRTAEYAVFEDLEHALNYVSKRSHPIVIKADGLAAGKGVVIAMTEEESREALVSMMQDRRFEEAGARVVIEQFLQGPELSFMVITDSDTVFPLVTSQDHKRLLDGDEGPNTGGMGAVVPSPHTTPELESRLIEEVIKPVLEVLKRRGVVYRGFLYAGIMLCEDGPYVLEFNVRLGDPETQAILIGMQSNLLEPILAAMDGGLEHLAPGVCSSSALVVMAAEGYPESPQKGAVISGLDLVEGSKVFYSGVKKAEEWTVSGGRVLGVAASAGTPQDALKMAYSDVKKIKWEGVQYRQDIGRL</sequence>
<dbReference type="SUPFAM" id="SSF52440">
    <property type="entry name" value="PreATP-grasp domain"/>
    <property type="match status" value="1"/>
</dbReference>
<dbReference type="GO" id="GO:0009113">
    <property type="term" value="P:purine nucleobase biosynthetic process"/>
    <property type="evidence" value="ECO:0007669"/>
    <property type="project" value="InterPro"/>
</dbReference>
<comment type="pathway">
    <text evidence="3 12">Purine metabolism; IMP biosynthesis via de novo pathway; N(1)-(5-phospho-D-ribosyl)glycinamide from 5-phospho-alpha-D-ribose 1-diphosphate: step 2/2.</text>
</comment>
<dbReference type="InterPro" id="IPR011054">
    <property type="entry name" value="Rudment_hybrid_motif"/>
</dbReference>
<dbReference type="SMART" id="SM01209">
    <property type="entry name" value="GARS_A"/>
    <property type="match status" value="1"/>
</dbReference>
<evidence type="ECO:0000256" key="3">
    <source>
        <dbReference type="ARBA" id="ARBA00005174"/>
    </source>
</evidence>
<feature type="region of interest" description="Disordered" evidence="14">
    <location>
        <begin position="216"/>
        <end position="238"/>
    </location>
</feature>
<gene>
    <name evidence="12 16" type="primary">purD</name>
    <name evidence="16" type="ORF">FRD01_07255</name>
</gene>
<dbReference type="Gene3D" id="3.30.470.20">
    <property type="entry name" value="ATP-grasp fold, B domain"/>
    <property type="match status" value="1"/>
</dbReference>
<dbReference type="PROSITE" id="PS00184">
    <property type="entry name" value="GARS"/>
    <property type="match status" value="1"/>
</dbReference>
<dbReference type="SUPFAM" id="SSF56059">
    <property type="entry name" value="Glutathione synthetase ATP-binding domain-like"/>
    <property type="match status" value="1"/>
</dbReference>
<dbReference type="GO" id="GO:0046872">
    <property type="term" value="F:metal ion binding"/>
    <property type="evidence" value="ECO:0007669"/>
    <property type="project" value="InterPro"/>
</dbReference>
<evidence type="ECO:0000256" key="5">
    <source>
        <dbReference type="ARBA" id="ARBA00022598"/>
    </source>
</evidence>
<dbReference type="InterPro" id="IPR020561">
    <property type="entry name" value="PRibGlycinamid_synth_ATP-grasp"/>
</dbReference>
<dbReference type="AlphaFoldDB" id="A0A5B8XN42"/>
<dbReference type="EC" id="6.3.4.13" evidence="4 12"/>
<dbReference type="Proteomes" id="UP000321595">
    <property type="component" value="Chromosome"/>
</dbReference>
<dbReference type="InterPro" id="IPR000115">
    <property type="entry name" value="PRibGlycinamide_synth"/>
</dbReference>
<evidence type="ECO:0000256" key="10">
    <source>
        <dbReference type="ARBA" id="ARBA00042242"/>
    </source>
</evidence>
<dbReference type="RefSeq" id="WP_146958725.1">
    <property type="nucleotide sequence ID" value="NZ_CP042467.1"/>
</dbReference>
<evidence type="ECO:0000256" key="6">
    <source>
        <dbReference type="ARBA" id="ARBA00022741"/>
    </source>
</evidence>
<evidence type="ECO:0000256" key="1">
    <source>
        <dbReference type="ARBA" id="ARBA00001936"/>
    </source>
</evidence>
<dbReference type="FunFam" id="3.30.1490.20:FF:000006">
    <property type="entry name" value="phosphoribosylamine--glycine ligase, chloroplastic-like"/>
    <property type="match status" value="1"/>
</dbReference>
<evidence type="ECO:0000256" key="8">
    <source>
        <dbReference type="ARBA" id="ARBA00022840"/>
    </source>
</evidence>
<keyword evidence="17" id="KW-1185">Reference proteome</keyword>
<organism evidence="16 17">
    <name type="scientific">Microvenator marinus</name>
    <dbReference type="NCBI Taxonomy" id="2600177"/>
    <lineage>
        <taxon>Bacteria</taxon>
        <taxon>Deltaproteobacteria</taxon>
        <taxon>Bradymonadales</taxon>
        <taxon>Microvenatoraceae</taxon>
        <taxon>Microvenator</taxon>
    </lineage>
</organism>
<reference evidence="16 17" key="1">
    <citation type="submission" date="2019-08" db="EMBL/GenBank/DDBJ databases">
        <authorList>
            <person name="Liang Q."/>
        </authorList>
    </citation>
    <scope>NUCLEOTIDE SEQUENCE [LARGE SCALE GENOMIC DNA]</scope>
    <source>
        <strain evidence="16 17">V1718</strain>
    </source>
</reference>
<dbReference type="Gene3D" id="3.30.1490.20">
    <property type="entry name" value="ATP-grasp fold, A domain"/>
    <property type="match status" value="1"/>
</dbReference>
<dbReference type="PANTHER" id="PTHR43472:SF1">
    <property type="entry name" value="PHOSPHORIBOSYLAMINE--GLYCINE LIGASE, CHLOROPLASTIC"/>
    <property type="match status" value="1"/>
</dbReference>
<name>A0A5B8XN42_9DELT</name>
<dbReference type="GO" id="GO:0006189">
    <property type="term" value="P:'de novo' IMP biosynthetic process"/>
    <property type="evidence" value="ECO:0007669"/>
    <property type="project" value="UniProtKB-UniRule"/>
</dbReference>
<dbReference type="Pfam" id="PF02843">
    <property type="entry name" value="GARS_C"/>
    <property type="match status" value="1"/>
</dbReference>
<keyword evidence="5 12" id="KW-0436">Ligase</keyword>
<evidence type="ECO:0000256" key="11">
    <source>
        <dbReference type="ARBA" id="ARBA00042864"/>
    </source>
</evidence>
<dbReference type="InterPro" id="IPR016185">
    <property type="entry name" value="PreATP-grasp_dom_sf"/>
</dbReference>
<dbReference type="KEGG" id="bbae:FRD01_07255"/>
<keyword evidence="8 13" id="KW-0067">ATP-binding</keyword>
<dbReference type="UniPathway" id="UPA00074">
    <property type="reaction ID" value="UER00125"/>
</dbReference>
<evidence type="ECO:0000256" key="12">
    <source>
        <dbReference type="HAMAP-Rule" id="MF_00138"/>
    </source>
</evidence>
<comment type="cofactor">
    <cofactor evidence="2">
        <name>Mg(2+)</name>
        <dbReference type="ChEBI" id="CHEBI:18420"/>
    </cofactor>
</comment>
<evidence type="ECO:0000313" key="17">
    <source>
        <dbReference type="Proteomes" id="UP000321595"/>
    </source>
</evidence>
<dbReference type="HAMAP" id="MF_00138">
    <property type="entry name" value="GARS"/>
    <property type="match status" value="1"/>
</dbReference>
<dbReference type="InterPro" id="IPR011761">
    <property type="entry name" value="ATP-grasp"/>
</dbReference>
<dbReference type="EMBL" id="CP042467">
    <property type="protein sequence ID" value="QED27040.1"/>
    <property type="molecule type" value="Genomic_DNA"/>
</dbReference>
<evidence type="ECO:0000256" key="2">
    <source>
        <dbReference type="ARBA" id="ARBA00001946"/>
    </source>
</evidence>
<dbReference type="SMART" id="SM01210">
    <property type="entry name" value="GARS_C"/>
    <property type="match status" value="1"/>
</dbReference>
<dbReference type="InterPro" id="IPR020562">
    <property type="entry name" value="PRibGlycinamide_synth_N"/>
</dbReference>
<evidence type="ECO:0000256" key="4">
    <source>
        <dbReference type="ARBA" id="ARBA00013255"/>
    </source>
</evidence>
<dbReference type="Pfam" id="PF02844">
    <property type="entry name" value="GARS_N"/>
    <property type="match status" value="1"/>
</dbReference>
<evidence type="ECO:0000313" key="16">
    <source>
        <dbReference type="EMBL" id="QED27040.1"/>
    </source>
</evidence>
<keyword evidence="7 12" id="KW-0658">Purine biosynthesis</keyword>
<evidence type="ECO:0000256" key="14">
    <source>
        <dbReference type="SAM" id="MobiDB-lite"/>
    </source>
</evidence>
<dbReference type="GO" id="GO:0005524">
    <property type="term" value="F:ATP binding"/>
    <property type="evidence" value="ECO:0007669"/>
    <property type="project" value="UniProtKB-UniRule"/>
</dbReference>
<dbReference type="NCBIfam" id="TIGR00877">
    <property type="entry name" value="purD"/>
    <property type="match status" value="1"/>
</dbReference>
<evidence type="ECO:0000256" key="7">
    <source>
        <dbReference type="ARBA" id="ARBA00022755"/>
    </source>
</evidence>
<evidence type="ECO:0000256" key="13">
    <source>
        <dbReference type="PROSITE-ProRule" id="PRU00409"/>
    </source>
</evidence>
<dbReference type="InterPro" id="IPR037123">
    <property type="entry name" value="PRibGlycinamide_synth_C_sf"/>
</dbReference>
<dbReference type="InterPro" id="IPR020560">
    <property type="entry name" value="PRibGlycinamide_synth_C-dom"/>
</dbReference>
<evidence type="ECO:0000256" key="9">
    <source>
        <dbReference type="ARBA" id="ARBA00038345"/>
    </source>
</evidence>
<comment type="catalytic activity">
    <reaction evidence="12">
        <text>5-phospho-beta-D-ribosylamine + glycine + ATP = N(1)-(5-phospho-beta-D-ribosyl)glycinamide + ADP + phosphate + H(+)</text>
        <dbReference type="Rhea" id="RHEA:17453"/>
        <dbReference type="ChEBI" id="CHEBI:15378"/>
        <dbReference type="ChEBI" id="CHEBI:30616"/>
        <dbReference type="ChEBI" id="CHEBI:43474"/>
        <dbReference type="ChEBI" id="CHEBI:57305"/>
        <dbReference type="ChEBI" id="CHEBI:58681"/>
        <dbReference type="ChEBI" id="CHEBI:143788"/>
        <dbReference type="ChEBI" id="CHEBI:456216"/>
        <dbReference type="EC" id="6.3.4.13"/>
    </reaction>
</comment>
<dbReference type="InterPro" id="IPR013815">
    <property type="entry name" value="ATP_grasp_subdomain_1"/>
</dbReference>
<dbReference type="InterPro" id="IPR020559">
    <property type="entry name" value="PRibGlycinamide_synth_CS"/>
</dbReference>
<dbReference type="SUPFAM" id="SSF51246">
    <property type="entry name" value="Rudiment single hybrid motif"/>
    <property type="match status" value="1"/>
</dbReference>
<comment type="similarity">
    <text evidence="9 12">Belongs to the GARS family.</text>
</comment>
<accession>A0A5B8XN42</accession>
<dbReference type="GO" id="GO:0004637">
    <property type="term" value="F:phosphoribosylamine-glycine ligase activity"/>
    <property type="evidence" value="ECO:0007669"/>
    <property type="project" value="UniProtKB-UniRule"/>
</dbReference>
<dbReference type="Gene3D" id="3.90.600.10">
    <property type="entry name" value="Phosphoribosylglycinamide synthetase, C-terminal domain"/>
    <property type="match status" value="1"/>
</dbReference>